<reference evidence="2" key="1">
    <citation type="submission" date="2022-11" db="UniProtKB">
        <authorList>
            <consortium name="WormBaseParasite"/>
        </authorList>
    </citation>
    <scope>IDENTIFICATION</scope>
</reference>
<protein>
    <submittedName>
        <fullName evidence="2">Uncharacterized protein</fullName>
    </submittedName>
</protein>
<proteinExistence type="predicted"/>
<dbReference type="Proteomes" id="UP000887579">
    <property type="component" value="Unplaced"/>
</dbReference>
<organism evidence="1 2">
    <name type="scientific">Panagrolaimus sp. ES5</name>
    <dbReference type="NCBI Taxonomy" id="591445"/>
    <lineage>
        <taxon>Eukaryota</taxon>
        <taxon>Metazoa</taxon>
        <taxon>Ecdysozoa</taxon>
        <taxon>Nematoda</taxon>
        <taxon>Chromadorea</taxon>
        <taxon>Rhabditida</taxon>
        <taxon>Tylenchina</taxon>
        <taxon>Panagrolaimomorpha</taxon>
        <taxon>Panagrolaimoidea</taxon>
        <taxon>Panagrolaimidae</taxon>
        <taxon>Panagrolaimus</taxon>
    </lineage>
</organism>
<name>A0AC34G6L3_9BILA</name>
<evidence type="ECO:0000313" key="2">
    <source>
        <dbReference type="WBParaSite" id="ES5_v2.g25362.t1"/>
    </source>
</evidence>
<accession>A0AC34G6L3</accession>
<sequence length="195" mass="22438">MNNVSFGTIPDFIGNRFNILFAIAACIFFLRDDIINFIKTIDTDLRKTPVLQWLTDPTVISHLHILAAYNAYITAPLLRLTEHAPSMDILKFCHAPNKRSAVRAIRIQGIINKTYEWYDNLNTAEKEKLLNEGLVNAPKLEKDAAAQQKAYEMARWNRILEKQREDEILTAIKARKQAEANRVLQKYGGYWATMD</sequence>
<evidence type="ECO:0000313" key="1">
    <source>
        <dbReference type="Proteomes" id="UP000887579"/>
    </source>
</evidence>
<dbReference type="WBParaSite" id="ES5_v2.g25362.t1">
    <property type="protein sequence ID" value="ES5_v2.g25362.t1"/>
    <property type="gene ID" value="ES5_v2.g25362"/>
</dbReference>